<dbReference type="Proteomes" id="UP001236500">
    <property type="component" value="Chromosome"/>
</dbReference>
<dbReference type="Gene3D" id="3.30.1300.30">
    <property type="entry name" value="GSPII I/J protein-like"/>
    <property type="match status" value="1"/>
</dbReference>
<evidence type="ECO:0000259" key="10">
    <source>
        <dbReference type="Pfam" id="PF02501"/>
    </source>
</evidence>
<name>A0ABY8NGH7_9GAMM</name>
<keyword evidence="6 9" id="KW-0812">Transmembrane</keyword>
<proteinExistence type="inferred from homology"/>
<dbReference type="InterPro" id="IPR003413">
    <property type="entry name" value="T2SS_GspI_C"/>
</dbReference>
<evidence type="ECO:0000256" key="1">
    <source>
        <dbReference type="ARBA" id="ARBA00004377"/>
    </source>
</evidence>
<accession>A0ABY8NGH7</accession>
<protein>
    <recommendedName>
        <fullName evidence="9">Type II secretion system protein I</fullName>
        <shortName evidence="9">T2SS minor pseudopilin I</shortName>
    </recommendedName>
</protein>
<dbReference type="PANTHER" id="PTHR38779">
    <property type="entry name" value="TYPE II SECRETION SYSTEM PROTEIN I-RELATED"/>
    <property type="match status" value="1"/>
</dbReference>
<dbReference type="InterPro" id="IPR012902">
    <property type="entry name" value="N_methyl_site"/>
</dbReference>
<dbReference type="PROSITE" id="PS00409">
    <property type="entry name" value="PROKAR_NTER_METHYL"/>
    <property type="match status" value="1"/>
</dbReference>
<dbReference type="EMBL" id="CP118605">
    <property type="protein sequence ID" value="WGL17152.1"/>
    <property type="molecule type" value="Genomic_DNA"/>
</dbReference>
<evidence type="ECO:0000256" key="9">
    <source>
        <dbReference type="RuleBase" id="RU368030"/>
    </source>
</evidence>
<dbReference type="Pfam" id="PF02501">
    <property type="entry name" value="T2SSI"/>
    <property type="match status" value="1"/>
</dbReference>
<dbReference type="RefSeq" id="WP_280320979.1">
    <property type="nucleotide sequence ID" value="NZ_CP118605.1"/>
</dbReference>
<dbReference type="NCBIfam" id="TIGR01707">
    <property type="entry name" value="gspI"/>
    <property type="match status" value="1"/>
</dbReference>
<comment type="subunit">
    <text evidence="9">Type II secretion is composed of four main components: the outer membrane complex, the inner membrane complex, the cytoplasmic secretion ATPase and the periplasm-spanning pseudopilus.</text>
</comment>
<keyword evidence="12" id="KW-1185">Reference proteome</keyword>
<evidence type="ECO:0000313" key="12">
    <source>
        <dbReference type="Proteomes" id="UP001236500"/>
    </source>
</evidence>
<dbReference type="PRINTS" id="PR00885">
    <property type="entry name" value="BCTERIALGSPH"/>
</dbReference>
<evidence type="ECO:0000256" key="8">
    <source>
        <dbReference type="ARBA" id="ARBA00023136"/>
    </source>
</evidence>
<evidence type="ECO:0000256" key="7">
    <source>
        <dbReference type="ARBA" id="ARBA00022989"/>
    </source>
</evidence>
<organism evidence="11 12">
    <name type="scientific">Microbulbifer bruguierae</name>
    <dbReference type="NCBI Taxonomy" id="3029061"/>
    <lineage>
        <taxon>Bacteria</taxon>
        <taxon>Pseudomonadati</taxon>
        <taxon>Pseudomonadota</taxon>
        <taxon>Gammaproteobacteria</taxon>
        <taxon>Cellvibrionales</taxon>
        <taxon>Microbulbiferaceae</taxon>
        <taxon>Microbulbifer</taxon>
    </lineage>
</organism>
<feature type="transmembrane region" description="Helical" evidence="9">
    <location>
        <begin position="20"/>
        <end position="39"/>
    </location>
</feature>
<evidence type="ECO:0000256" key="4">
    <source>
        <dbReference type="ARBA" id="ARBA00022481"/>
    </source>
</evidence>
<evidence type="ECO:0000256" key="6">
    <source>
        <dbReference type="ARBA" id="ARBA00022692"/>
    </source>
</evidence>
<gene>
    <name evidence="11" type="primary">gspI</name>
    <name evidence="11" type="ORF">PVT68_02340</name>
</gene>
<sequence>MTTKPRFSRSLLSSPQQGFTLVEVLVALVIFGVIAASVLKTLQDSVRQQAALEQRLSANWVAQQALEEIRLRTDWPPLGKKTEKLLLADREWQVTAEVKSTNEPRMRHIIVQVGLPDESPTLTIDSWMAQPVTSSSASSGTSGKNGG</sequence>
<dbReference type="Pfam" id="PF07963">
    <property type="entry name" value="N_methyl"/>
    <property type="match status" value="1"/>
</dbReference>
<dbReference type="InterPro" id="IPR045584">
    <property type="entry name" value="Pilin-like"/>
</dbReference>
<evidence type="ECO:0000256" key="5">
    <source>
        <dbReference type="ARBA" id="ARBA00022519"/>
    </source>
</evidence>
<keyword evidence="5 9" id="KW-0997">Cell inner membrane</keyword>
<evidence type="ECO:0000256" key="3">
    <source>
        <dbReference type="ARBA" id="ARBA00022475"/>
    </source>
</evidence>
<keyword evidence="4 9" id="KW-0488">Methylation</keyword>
<dbReference type="InterPro" id="IPR002416">
    <property type="entry name" value="T2SS_protein-GspH"/>
</dbReference>
<keyword evidence="8 9" id="KW-0472">Membrane</keyword>
<comment type="subcellular location">
    <subcellularLocation>
        <location evidence="1 9">Cell inner membrane</location>
        <topology evidence="1 9">Single-pass membrane protein</topology>
    </subcellularLocation>
</comment>
<evidence type="ECO:0000256" key="2">
    <source>
        <dbReference type="ARBA" id="ARBA00008358"/>
    </source>
</evidence>
<evidence type="ECO:0000313" key="11">
    <source>
        <dbReference type="EMBL" id="WGL17152.1"/>
    </source>
</evidence>
<keyword evidence="3" id="KW-1003">Cell membrane</keyword>
<reference evidence="11 12" key="1">
    <citation type="submission" date="2023-02" db="EMBL/GenBank/DDBJ databases">
        <title>Description and genomic characterization of Microbulbifer bruguierae sp. nov., isolated from the sediment of mangrove plant Bruguiera sexangula.</title>
        <authorList>
            <person name="Long M."/>
        </authorList>
    </citation>
    <scope>NUCLEOTIDE SEQUENCE [LARGE SCALE GENOMIC DNA]</scope>
    <source>
        <strain evidence="11 12">H12</strain>
    </source>
</reference>
<comment type="similarity">
    <text evidence="2 9">Belongs to the GSP I family.</text>
</comment>
<dbReference type="SUPFAM" id="SSF54523">
    <property type="entry name" value="Pili subunits"/>
    <property type="match status" value="1"/>
</dbReference>
<comment type="function">
    <text evidence="9">Component of the type II secretion system required for the energy-dependent secretion of extracellular factors such as proteases and toxins from the periplasm.</text>
</comment>
<dbReference type="PANTHER" id="PTHR38779:SF2">
    <property type="entry name" value="TYPE II SECRETION SYSTEM PROTEIN I-RELATED"/>
    <property type="match status" value="1"/>
</dbReference>
<dbReference type="InterPro" id="IPR010052">
    <property type="entry name" value="T2SS_protein-GspI"/>
</dbReference>
<feature type="domain" description="Type II secretion system protein GspI C-terminal" evidence="10">
    <location>
        <begin position="52"/>
        <end position="126"/>
    </location>
</feature>
<dbReference type="NCBIfam" id="TIGR02532">
    <property type="entry name" value="IV_pilin_GFxxxE"/>
    <property type="match status" value="1"/>
</dbReference>
<keyword evidence="7 9" id="KW-1133">Transmembrane helix</keyword>
<comment type="PTM">
    <text evidence="9">Cleaved by prepilin peptidase.</text>
</comment>